<protein>
    <submittedName>
        <fullName evidence="2">Uncharacterized protein</fullName>
    </submittedName>
</protein>
<dbReference type="EMBL" id="LAZR01003863">
    <property type="protein sequence ID" value="KKN13991.1"/>
    <property type="molecule type" value="Genomic_DNA"/>
</dbReference>
<comment type="caution">
    <text evidence="2">The sequence shown here is derived from an EMBL/GenBank/DDBJ whole genome shotgun (WGS) entry which is preliminary data.</text>
</comment>
<evidence type="ECO:0000313" key="2">
    <source>
        <dbReference type="EMBL" id="KKN13991.1"/>
    </source>
</evidence>
<organism evidence="2">
    <name type="scientific">marine sediment metagenome</name>
    <dbReference type="NCBI Taxonomy" id="412755"/>
    <lineage>
        <taxon>unclassified sequences</taxon>
        <taxon>metagenomes</taxon>
        <taxon>ecological metagenomes</taxon>
    </lineage>
</organism>
<gene>
    <name evidence="2" type="ORF">LCGC14_1000680</name>
</gene>
<feature type="region of interest" description="Disordered" evidence="1">
    <location>
        <begin position="100"/>
        <end position="139"/>
    </location>
</feature>
<accession>A0A0F9QLI3</accession>
<evidence type="ECO:0000256" key="1">
    <source>
        <dbReference type="SAM" id="MobiDB-lite"/>
    </source>
</evidence>
<name>A0A0F9QLI3_9ZZZZ</name>
<proteinExistence type="predicted"/>
<feature type="compositionally biased region" description="Basic and acidic residues" evidence="1">
    <location>
        <begin position="101"/>
        <end position="128"/>
    </location>
</feature>
<dbReference type="AlphaFoldDB" id="A0A0F9QLI3"/>
<sequence>MGFWDNLKEEWAEKARIRKEEEELIRRLKIEAEVEKKRVFEEEFRKNIFEINIGKAKKEAAEKSGLQKLRAVNRVRNLEKIEKNPSGFLGKLSEYTQRNMAKREENLKKRDELKKALEEEKMNKKENPIKPFQRQSYFG</sequence>
<reference evidence="2" key="1">
    <citation type="journal article" date="2015" name="Nature">
        <title>Complex archaea that bridge the gap between prokaryotes and eukaryotes.</title>
        <authorList>
            <person name="Spang A."/>
            <person name="Saw J.H."/>
            <person name="Jorgensen S.L."/>
            <person name="Zaremba-Niedzwiedzka K."/>
            <person name="Martijn J."/>
            <person name="Lind A.E."/>
            <person name="van Eijk R."/>
            <person name="Schleper C."/>
            <person name="Guy L."/>
            <person name="Ettema T.J."/>
        </authorList>
    </citation>
    <scope>NUCLEOTIDE SEQUENCE</scope>
</reference>